<evidence type="ECO:0000259" key="1">
    <source>
        <dbReference type="Pfam" id="PF18667"/>
    </source>
</evidence>
<reference evidence="2 3" key="1">
    <citation type="submission" date="2019-01" db="EMBL/GenBank/DDBJ databases">
        <title>Weissella sp. nov., a novel lactic acid bacterium isolated from animal feces.</title>
        <authorList>
            <person name="Wang L.-T."/>
        </authorList>
    </citation>
    <scope>NUCLEOTIDE SEQUENCE [LARGE SCALE GENOMIC DNA]</scope>
    <source>
        <strain evidence="2 3">8H-2</strain>
    </source>
</reference>
<organism evidence="2 3">
    <name type="scientific">Weissella muntiaci</name>
    <dbReference type="NCBI Taxonomy" id="2508881"/>
    <lineage>
        <taxon>Bacteria</taxon>
        <taxon>Bacillati</taxon>
        <taxon>Bacillota</taxon>
        <taxon>Bacilli</taxon>
        <taxon>Lactobacillales</taxon>
        <taxon>Lactobacillaceae</taxon>
        <taxon>Weissella</taxon>
    </lineage>
</organism>
<feature type="domain" description="Baseplate upper protein immunoglobulin like" evidence="1">
    <location>
        <begin position="247"/>
        <end position="334"/>
    </location>
</feature>
<dbReference type="Pfam" id="PF18667">
    <property type="entry name" value="BppU_IgG"/>
    <property type="match status" value="1"/>
</dbReference>
<dbReference type="EMBL" id="SDGZ01000016">
    <property type="protein sequence ID" value="TYC48822.1"/>
    <property type="molecule type" value="Genomic_DNA"/>
</dbReference>
<sequence>MAQWFFPFQDIGGDRTYSDADFALFFTHLFTNGVFINVGNALQVKAMDTPAMRIRVLSGAANINGRQFMNTTEATLDVPVASNMQDRVDSVVLQLDLSNRLIQLVYKSGTTSVVRDDFIYEVQIATVKVLKNSSTVTSSAITDTRSNNDVGGYASPFEKVDVSGLEDQYRDMLQQVYTSAEENLNSILEEARQTAADGKTEQENSLQSMYDAFQKWFSGIQASLGDDVATNLQNQINELKPSVDTGITFSHEFDGYPLVNAWTWEYGLGMVGLGDEPDGLFGGSNVEIVNVRVVYLNRESLRIFLPDSLQMLSPNIVDQGDGKYLLSQGHRSVGMSIENNGFKG</sequence>
<keyword evidence="3" id="KW-1185">Reference proteome</keyword>
<protein>
    <recommendedName>
        <fullName evidence="1">Baseplate upper protein immunoglobulin like domain-containing protein</fullName>
    </recommendedName>
</protein>
<evidence type="ECO:0000313" key="3">
    <source>
        <dbReference type="Proteomes" id="UP000371977"/>
    </source>
</evidence>
<dbReference type="Gene3D" id="2.60.40.3320">
    <property type="match status" value="1"/>
</dbReference>
<gene>
    <name evidence="2" type="ORF">ESZ50_08055</name>
</gene>
<name>A0A6C2C551_9LACO</name>
<accession>A0A6C2C551</accession>
<proteinExistence type="predicted"/>
<dbReference type="AlphaFoldDB" id="A0A6C2C551"/>
<dbReference type="Proteomes" id="UP000371977">
    <property type="component" value="Unassembled WGS sequence"/>
</dbReference>
<evidence type="ECO:0000313" key="2">
    <source>
        <dbReference type="EMBL" id="TYC48822.1"/>
    </source>
</evidence>
<dbReference type="InterPro" id="IPR041531">
    <property type="entry name" value="BppU_IgG"/>
</dbReference>
<comment type="caution">
    <text evidence="2">The sequence shown here is derived from an EMBL/GenBank/DDBJ whole genome shotgun (WGS) entry which is preliminary data.</text>
</comment>
<dbReference type="RefSeq" id="WP_148623060.1">
    <property type="nucleotide sequence ID" value="NZ_SDGZ01000016.1"/>
</dbReference>
<dbReference type="OrthoDB" id="9795386at2"/>